<name>A0ACB8FXA9_9SAUR</name>
<accession>A0ACB8FXA9</accession>
<organism evidence="1 2">
    <name type="scientific">Sphaerodactylus townsendi</name>
    <dbReference type="NCBI Taxonomy" id="933632"/>
    <lineage>
        <taxon>Eukaryota</taxon>
        <taxon>Metazoa</taxon>
        <taxon>Chordata</taxon>
        <taxon>Craniata</taxon>
        <taxon>Vertebrata</taxon>
        <taxon>Euteleostomi</taxon>
        <taxon>Lepidosauria</taxon>
        <taxon>Squamata</taxon>
        <taxon>Bifurcata</taxon>
        <taxon>Gekkota</taxon>
        <taxon>Sphaerodactylidae</taxon>
        <taxon>Sphaerodactylus</taxon>
    </lineage>
</organism>
<comment type="caution">
    <text evidence="1">The sequence shown here is derived from an EMBL/GenBank/DDBJ whole genome shotgun (WGS) entry which is preliminary data.</text>
</comment>
<protein>
    <submittedName>
        <fullName evidence="1">Uncharacterized protein</fullName>
    </submittedName>
</protein>
<reference evidence="1" key="1">
    <citation type="submission" date="2021-08" db="EMBL/GenBank/DDBJ databases">
        <title>The first chromosome-level gecko genome reveals the dynamic sex chromosomes of Neotropical dwarf geckos (Sphaerodactylidae: Sphaerodactylus).</title>
        <authorList>
            <person name="Pinto B.J."/>
            <person name="Keating S.E."/>
            <person name="Gamble T."/>
        </authorList>
    </citation>
    <scope>NUCLEOTIDE SEQUENCE</scope>
    <source>
        <strain evidence="1">TG3544</strain>
    </source>
</reference>
<proteinExistence type="predicted"/>
<keyword evidence="2" id="KW-1185">Reference proteome</keyword>
<sequence>MESWKKEWRGTVKRRSQDQLQPSSLRGEGQLSAKVLSKAAVRLTSKGAEPLGKGLAPHLIMAKDGGCCHACTTCLLCLYSCRWPRSKKGMKTSKCDCAWFFFLFCVCLFTLAWLYLALVTLNDFHILNEFIFHKLEWWLDWSVVMLSGTVTVVTYSSLLLVLALILQFCHQPLKIHWLHKVLLILTVLIVATAFVGLEIQWAEQWESAYIALQATGPFLHIGAVVGVTLLAWPVADCFYRTSRSAIRVPLLLLYLGTVIALYLVPLGIDSPCLLEHSQLPPKPALFGHRGAPMLAPENTLMSFQKALNCGVHVLETDVLVSADGIPFIMHDEKLTRTTNVQELFPTRAQSNASSFNWTELQQLDAGSWFLQNSPFLPAQSLSSSEQAMVHKQKILSLNQLLGEAARHNISVMFDLRPEEDPQYEHFVNITVETILQSDLPPELILWLPKEFREKVKQRAPKFQQIYGRKRLNNETNESLYVNLPYQNLSISEIREYRRDNISVNLYVVNAPWLFSVLWCAGASSVTTNACHVLQKMEHPLWMLPPATYQMIWIVTNCVSLLLIGWAFLLLKRWSRRKESAGSDSDVLLTKIHSLLSE</sequence>
<evidence type="ECO:0000313" key="1">
    <source>
        <dbReference type="EMBL" id="KAH8011923.1"/>
    </source>
</evidence>
<dbReference type="Proteomes" id="UP000827872">
    <property type="component" value="Linkage Group LG13"/>
</dbReference>
<dbReference type="EMBL" id="CM037626">
    <property type="protein sequence ID" value="KAH8011923.1"/>
    <property type="molecule type" value="Genomic_DNA"/>
</dbReference>
<evidence type="ECO:0000313" key="2">
    <source>
        <dbReference type="Proteomes" id="UP000827872"/>
    </source>
</evidence>
<gene>
    <name evidence="1" type="ORF">K3G42_012821</name>
</gene>